<dbReference type="InterPro" id="IPR011059">
    <property type="entry name" value="Metal-dep_hydrolase_composite"/>
</dbReference>
<dbReference type="GO" id="GO:0006221">
    <property type="term" value="P:pyrimidine nucleotide biosynthetic process"/>
    <property type="evidence" value="ECO:0007669"/>
    <property type="project" value="UniProtKB-KW"/>
</dbReference>
<dbReference type="PANTHER" id="PTHR43668">
    <property type="entry name" value="ALLANTOINASE"/>
    <property type="match status" value="1"/>
</dbReference>
<evidence type="ECO:0000259" key="2">
    <source>
        <dbReference type="Pfam" id="PF12890"/>
    </source>
</evidence>
<keyword evidence="1" id="KW-0665">Pyrimidine biosynthesis</keyword>
<dbReference type="NCBIfam" id="TIGR00857">
    <property type="entry name" value="pyrC_multi"/>
    <property type="match status" value="1"/>
</dbReference>
<accession>A0A6M0JZP3</accession>
<dbReference type="AlphaFoldDB" id="A0A6M0JZP3"/>
<dbReference type="SUPFAM" id="SSF51338">
    <property type="entry name" value="Composite domain of metallo-dependent hydrolases"/>
    <property type="match status" value="1"/>
</dbReference>
<dbReference type="InterPro" id="IPR024403">
    <property type="entry name" value="DHOase_cat"/>
</dbReference>
<dbReference type="Gene3D" id="3.20.20.140">
    <property type="entry name" value="Metal-dependent hydrolases"/>
    <property type="match status" value="1"/>
</dbReference>
<dbReference type="GO" id="GO:0046872">
    <property type="term" value="F:metal ion binding"/>
    <property type="evidence" value="ECO:0007669"/>
    <property type="project" value="InterPro"/>
</dbReference>
<dbReference type="PANTHER" id="PTHR43668:SF2">
    <property type="entry name" value="ALLANTOINASE"/>
    <property type="match status" value="1"/>
</dbReference>
<dbReference type="GO" id="GO:0004151">
    <property type="term" value="F:dihydroorotase activity"/>
    <property type="evidence" value="ECO:0007669"/>
    <property type="project" value="UniProtKB-EC"/>
</dbReference>
<feature type="domain" description="Dihydroorotase catalytic" evidence="2">
    <location>
        <begin position="54"/>
        <end position="234"/>
    </location>
</feature>
<keyword evidence="3" id="KW-0378">Hydrolase</keyword>
<dbReference type="InterPro" id="IPR032466">
    <property type="entry name" value="Metal_Hydrolase"/>
</dbReference>
<proteinExistence type="predicted"/>
<organism evidence="3 4">
    <name type="scientific">Thiorhodococcus minor</name>
    <dbReference type="NCBI Taxonomy" id="57489"/>
    <lineage>
        <taxon>Bacteria</taxon>
        <taxon>Pseudomonadati</taxon>
        <taxon>Pseudomonadota</taxon>
        <taxon>Gammaproteobacteria</taxon>
        <taxon>Chromatiales</taxon>
        <taxon>Chromatiaceae</taxon>
        <taxon>Thiorhodococcus</taxon>
    </lineage>
</organism>
<name>A0A6M0JZP3_9GAMM</name>
<dbReference type="InterPro" id="IPR004722">
    <property type="entry name" value="DHOase"/>
</dbReference>
<dbReference type="GO" id="GO:0004038">
    <property type="term" value="F:allantoinase activity"/>
    <property type="evidence" value="ECO:0007669"/>
    <property type="project" value="TreeGrafter"/>
</dbReference>
<dbReference type="CDD" id="cd01317">
    <property type="entry name" value="DHOase_IIa"/>
    <property type="match status" value="1"/>
</dbReference>
<sequence>MSPRISILNGRLIDPANGRDAVTDLHIAGGQVLALGPRPEGFTPERTLDASALVVCPGFVDLSVRCREPGDEQKATIASETRAAAASGVTTLCCPPDTQPVVDTPAVAQLIRQIGERHGLARTLPIGAITQGLKGRSITEMAALKEAGCPALGQADRPIRDTQVHRRALEYAATFDLPVFLPALDAELAEGGCAHEGVVSTRLGLPGIPEAAETVAVARSLALAEQTGARIHFRGLSTARGVAMLSEAQRRGVRASGDVSMHQLFLTDDDLECFNAHCHLIPPLRTRADREALRRAVAAGSLGAVCSDHQPHDPDAKLAPFPETAPGISALETLLPLALRLVEEGVMDLKGVIERLTRGPAEVLGLQTGRLTPHRPADVCVFDPTAEWTLSEQSLLSHGRNTPFLGTRMRGQVRWTLLGGAVVFER</sequence>
<dbReference type="Gene3D" id="2.30.40.10">
    <property type="entry name" value="Urease, subunit C, domain 1"/>
    <property type="match status" value="1"/>
</dbReference>
<dbReference type="GO" id="GO:0005737">
    <property type="term" value="C:cytoplasm"/>
    <property type="evidence" value="ECO:0007669"/>
    <property type="project" value="TreeGrafter"/>
</dbReference>
<dbReference type="InterPro" id="IPR050138">
    <property type="entry name" value="DHOase/Allantoinase_Hydrolase"/>
</dbReference>
<dbReference type="SUPFAM" id="SSF51556">
    <property type="entry name" value="Metallo-dependent hydrolases"/>
    <property type="match status" value="1"/>
</dbReference>
<keyword evidence="4" id="KW-1185">Reference proteome</keyword>
<dbReference type="EMBL" id="JAAIJQ010000014">
    <property type="protein sequence ID" value="NEV61555.1"/>
    <property type="molecule type" value="Genomic_DNA"/>
</dbReference>
<dbReference type="Pfam" id="PF12890">
    <property type="entry name" value="DHOase"/>
    <property type="match status" value="1"/>
</dbReference>
<evidence type="ECO:0000313" key="3">
    <source>
        <dbReference type="EMBL" id="NEV61555.1"/>
    </source>
</evidence>
<dbReference type="EC" id="3.5.2.3" evidence="3"/>
<dbReference type="GO" id="GO:0006145">
    <property type="term" value="P:purine nucleobase catabolic process"/>
    <property type="evidence" value="ECO:0007669"/>
    <property type="project" value="TreeGrafter"/>
</dbReference>
<evidence type="ECO:0000256" key="1">
    <source>
        <dbReference type="ARBA" id="ARBA00022975"/>
    </source>
</evidence>
<comment type="caution">
    <text evidence="3">The sequence shown here is derived from an EMBL/GenBank/DDBJ whole genome shotgun (WGS) entry which is preliminary data.</text>
</comment>
<reference evidence="3 4" key="1">
    <citation type="submission" date="2020-02" db="EMBL/GenBank/DDBJ databases">
        <title>Genome sequences of Thiorhodococcus mannitoliphagus and Thiorhodococcus minor, purple sulfur photosynthetic bacteria in the gammaproteobacterial family, Chromatiaceae.</title>
        <authorList>
            <person name="Aviles F.A."/>
            <person name="Meyer T.E."/>
            <person name="Kyndt J.A."/>
        </authorList>
    </citation>
    <scope>NUCLEOTIDE SEQUENCE [LARGE SCALE GENOMIC DNA]</scope>
    <source>
        <strain evidence="3 4">DSM 11518</strain>
    </source>
</reference>
<gene>
    <name evidence="3" type="ORF">G3446_06570</name>
</gene>
<dbReference type="Proteomes" id="UP000483379">
    <property type="component" value="Unassembled WGS sequence"/>
</dbReference>
<dbReference type="RefSeq" id="WP_164451893.1">
    <property type="nucleotide sequence ID" value="NZ_JAAIJQ010000014.1"/>
</dbReference>
<protein>
    <submittedName>
        <fullName evidence="3">Dihydroorotase</fullName>
        <ecNumber evidence="3">3.5.2.3</ecNumber>
    </submittedName>
</protein>
<dbReference type="NCBIfam" id="NF005791">
    <property type="entry name" value="PRK07627.1"/>
    <property type="match status" value="1"/>
</dbReference>
<evidence type="ECO:0000313" key="4">
    <source>
        <dbReference type="Proteomes" id="UP000483379"/>
    </source>
</evidence>